<accession>A0A1Y3U1Y3</accession>
<dbReference type="Proteomes" id="UP000196560">
    <property type="component" value="Unassembled WGS sequence"/>
</dbReference>
<dbReference type="AlphaFoldDB" id="A0A1Y3U1Y3"/>
<dbReference type="PIRSF" id="PIRSF000804">
    <property type="entry name" value="DNA_pol_III_b"/>
    <property type="match status" value="1"/>
</dbReference>
<evidence type="ECO:0000256" key="6">
    <source>
        <dbReference type="ARBA" id="ARBA00022705"/>
    </source>
</evidence>
<organism evidence="13 14">
    <name type="scientific">Enorma massiliensis</name>
    <dbReference type="NCBI Taxonomy" id="1472761"/>
    <lineage>
        <taxon>Bacteria</taxon>
        <taxon>Bacillati</taxon>
        <taxon>Actinomycetota</taxon>
        <taxon>Coriobacteriia</taxon>
        <taxon>Coriobacteriales</taxon>
        <taxon>Coriobacteriaceae</taxon>
        <taxon>Enorma</taxon>
    </lineage>
</organism>
<keyword evidence="8" id="KW-0238">DNA-binding</keyword>
<gene>
    <name evidence="13" type="ORF">B5G21_06010</name>
</gene>
<dbReference type="GO" id="GO:0003887">
    <property type="term" value="F:DNA-directed DNA polymerase activity"/>
    <property type="evidence" value="ECO:0007669"/>
    <property type="project" value="UniProtKB-UniRule"/>
</dbReference>
<dbReference type="Gene3D" id="3.10.150.10">
    <property type="entry name" value="DNA Polymerase III, subunit A, domain 2"/>
    <property type="match status" value="1"/>
</dbReference>
<reference evidence="14" key="1">
    <citation type="submission" date="2017-04" db="EMBL/GenBank/DDBJ databases">
        <title>Function of individual gut microbiota members based on whole genome sequencing of pure cultures obtained from chicken caecum.</title>
        <authorList>
            <person name="Medvecky M."/>
            <person name="Cejkova D."/>
            <person name="Polansky O."/>
            <person name="Karasova D."/>
            <person name="Kubasova T."/>
            <person name="Cizek A."/>
            <person name="Rychlik I."/>
        </authorList>
    </citation>
    <scope>NUCLEOTIDE SEQUENCE [LARGE SCALE GENOMIC DNA]</scope>
    <source>
        <strain evidence="14">An70</strain>
    </source>
</reference>
<evidence type="ECO:0000256" key="5">
    <source>
        <dbReference type="ARBA" id="ARBA00022695"/>
    </source>
</evidence>
<feature type="domain" description="DNA polymerase III beta sliding clamp C-terminal" evidence="12">
    <location>
        <begin position="245"/>
        <end position="366"/>
    </location>
</feature>
<keyword evidence="3 9" id="KW-0963">Cytoplasm</keyword>
<dbReference type="SMART" id="SM00480">
    <property type="entry name" value="POL3Bc"/>
    <property type="match status" value="1"/>
</dbReference>
<evidence type="ECO:0000259" key="10">
    <source>
        <dbReference type="Pfam" id="PF00712"/>
    </source>
</evidence>
<evidence type="ECO:0000313" key="13">
    <source>
        <dbReference type="EMBL" id="OUN42761.1"/>
    </source>
</evidence>
<evidence type="ECO:0000256" key="2">
    <source>
        <dbReference type="ARBA" id="ARBA00010752"/>
    </source>
</evidence>
<dbReference type="SUPFAM" id="SSF55979">
    <property type="entry name" value="DNA clamp"/>
    <property type="match status" value="3"/>
</dbReference>
<comment type="subunit">
    <text evidence="9">Forms a ring-shaped head-to-tail homodimer around DNA.</text>
</comment>
<dbReference type="GO" id="GO:0006271">
    <property type="term" value="P:DNA strand elongation involved in DNA replication"/>
    <property type="evidence" value="ECO:0007669"/>
    <property type="project" value="TreeGrafter"/>
</dbReference>
<sequence length="369" mass="39976">MKFTVSQDSLANALSVVLKGAGGATTLPILNGVLIKAYDGVLELHTTNTEISIKHRITARVDEPGEAVVPCKLFSNITKALPDAPVSFEVVERQAVISCAKSSFRLNMLDPRDFPEFPVYAIESCVDLPVSVLSEMVSRVWRVASKDRSRGVLTGVLMTVENNTIRLVATDSYRLAVCDTQVETSNLEGSFEAIVPSESLNDALSVMGDAPTIMVGVTDAQVVFEAGNTCYVTRRMKESFPSYRMLIPSACAMTAKLDNASFAAAVKRVSAIGSGNPTLRFDIDTEAGVLKLTLISSDQGYASETLDIEAEGKSGCTGFSCHYIADFFNMAGHDKDLTLEIQDYGRPAVFKTYGKVNYLYLAMPIRLSE</sequence>
<comment type="caution">
    <text evidence="13">The sequence shown here is derived from an EMBL/GenBank/DDBJ whole genome shotgun (WGS) entry which is preliminary data.</text>
</comment>
<protein>
    <recommendedName>
        <fullName evidence="9">Beta sliding clamp</fullName>
    </recommendedName>
</protein>
<keyword evidence="6 9" id="KW-0235">DNA replication</keyword>
<keyword evidence="14" id="KW-1185">Reference proteome</keyword>
<evidence type="ECO:0000256" key="7">
    <source>
        <dbReference type="ARBA" id="ARBA00022932"/>
    </source>
</evidence>
<evidence type="ECO:0000256" key="8">
    <source>
        <dbReference type="ARBA" id="ARBA00023125"/>
    </source>
</evidence>
<evidence type="ECO:0000256" key="4">
    <source>
        <dbReference type="ARBA" id="ARBA00022679"/>
    </source>
</evidence>
<dbReference type="InterPro" id="IPR022634">
    <property type="entry name" value="DNA_polIII_beta_N"/>
</dbReference>
<dbReference type="GO" id="GO:0008408">
    <property type="term" value="F:3'-5' exonuclease activity"/>
    <property type="evidence" value="ECO:0007669"/>
    <property type="project" value="InterPro"/>
</dbReference>
<dbReference type="Pfam" id="PF00712">
    <property type="entry name" value="DNA_pol3_beta"/>
    <property type="match status" value="1"/>
</dbReference>
<feature type="domain" description="DNA polymerase III beta sliding clamp N-terminal" evidence="10">
    <location>
        <begin position="1"/>
        <end position="117"/>
    </location>
</feature>
<keyword evidence="4 9" id="KW-0808">Transferase</keyword>
<dbReference type="PANTHER" id="PTHR30478:SF0">
    <property type="entry name" value="BETA SLIDING CLAMP"/>
    <property type="match status" value="1"/>
</dbReference>
<dbReference type="InterPro" id="IPR046938">
    <property type="entry name" value="DNA_clamp_sf"/>
</dbReference>
<feature type="domain" description="DNA polymerase III beta sliding clamp central" evidence="11">
    <location>
        <begin position="128"/>
        <end position="241"/>
    </location>
</feature>
<comment type="subcellular location">
    <subcellularLocation>
        <location evidence="1 9">Cytoplasm</location>
    </subcellularLocation>
</comment>
<dbReference type="PANTHER" id="PTHR30478">
    <property type="entry name" value="DNA POLYMERASE III SUBUNIT BETA"/>
    <property type="match status" value="1"/>
</dbReference>
<dbReference type="Gene3D" id="3.70.10.10">
    <property type="match status" value="1"/>
</dbReference>
<dbReference type="eggNOG" id="COG0592">
    <property type="taxonomic scope" value="Bacteria"/>
</dbReference>
<dbReference type="InterPro" id="IPR022637">
    <property type="entry name" value="DNA_polIII_beta_cen"/>
</dbReference>
<evidence type="ECO:0000259" key="11">
    <source>
        <dbReference type="Pfam" id="PF02767"/>
    </source>
</evidence>
<evidence type="ECO:0000313" key="14">
    <source>
        <dbReference type="Proteomes" id="UP000196560"/>
    </source>
</evidence>
<dbReference type="STRING" id="1118060.GCA_000311845_00071"/>
<dbReference type="InterPro" id="IPR001001">
    <property type="entry name" value="DNA_polIII_beta"/>
</dbReference>
<evidence type="ECO:0000256" key="3">
    <source>
        <dbReference type="ARBA" id="ARBA00022490"/>
    </source>
</evidence>
<dbReference type="CDD" id="cd00140">
    <property type="entry name" value="beta_clamp"/>
    <property type="match status" value="1"/>
</dbReference>
<evidence type="ECO:0000256" key="9">
    <source>
        <dbReference type="PIRNR" id="PIRNR000804"/>
    </source>
</evidence>
<keyword evidence="5 9" id="KW-0548">Nucleotidyltransferase</keyword>
<dbReference type="GO" id="GO:0009360">
    <property type="term" value="C:DNA polymerase III complex"/>
    <property type="evidence" value="ECO:0007669"/>
    <property type="project" value="InterPro"/>
</dbReference>
<dbReference type="InterPro" id="IPR022635">
    <property type="entry name" value="DNA_polIII_beta_C"/>
</dbReference>
<comment type="similarity">
    <text evidence="2 9">Belongs to the beta sliding clamp family.</text>
</comment>
<keyword evidence="7 9" id="KW-0239">DNA-directed DNA polymerase</keyword>
<dbReference type="RefSeq" id="WP_087186427.1">
    <property type="nucleotide sequence ID" value="NZ_NFHO01000006.1"/>
</dbReference>
<dbReference type="EMBL" id="NFHO01000006">
    <property type="protein sequence ID" value="OUN42761.1"/>
    <property type="molecule type" value="Genomic_DNA"/>
</dbReference>
<comment type="function">
    <text evidence="9">Confers DNA tethering and processivity to DNA polymerases and other proteins. Acts as a clamp, forming a ring around DNA (a reaction catalyzed by the clamp-loading complex) which diffuses in an ATP-independent manner freely and bidirectionally along dsDNA. Initially characterized for its ability to contact the catalytic subunit of DNA polymerase III (Pol III), a complex, multichain enzyme responsible for most of the replicative synthesis in bacteria; Pol III exhibits 3'-5' exonuclease proofreading activity. The beta chain is required for initiation of replication as well as for processivity of DNA replication.</text>
</comment>
<name>A0A1Y3U1Y3_9ACTN</name>
<evidence type="ECO:0000256" key="1">
    <source>
        <dbReference type="ARBA" id="ARBA00004496"/>
    </source>
</evidence>
<dbReference type="GO" id="GO:0005737">
    <property type="term" value="C:cytoplasm"/>
    <property type="evidence" value="ECO:0007669"/>
    <property type="project" value="UniProtKB-SubCell"/>
</dbReference>
<dbReference type="Pfam" id="PF02768">
    <property type="entry name" value="DNA_pol3_beta_3"/>
    <property type="match status" value="1"/>
</dbReference>
<evidence type="ECO:0000259" key="12">
    <source>
        <dbReference type="Pfam" id="PF02768"/>
    </source>
</evidence>
<proteinExistence type="inferred from homology"/>
<dbReference type="GO" id="GO:0003677">
    <property type="term" value="F:DNA binding"/>
    <property type="evidence" value="ECO:0007669"/>
    <property type="project" value="UniProtKB-UniRule"/>
</dbReference>
<dbReference type="Pfam" id="PF02767">
    <property type="entry name" value="DNA_pol3_beta_2"/>
    <property type="match status" value="1"/>
</dbReference>
<dbReference type="NCBIfam" id="TIGR00663">
    <property type="entry name" value="dnan"/>
    <property type="match status" value="1"/>
</dbReference>